<gene>
    <name evidence="1" type="ORF">MYCTH_2310767</name>
</gene>
<dbReference type="OrthoDB" id="4568316at2759"/>
<evidence type="ECO:0008006" key="3">
    <source>
        <dbReference type="Google" id="ProtNLM"/>
    </source>
</evidence>
<dbReference type="EMBL" id="CP003007">
    <property type="protein sequence ID" value="AEO60989.1"/>
    <property type="molecule type" value="Genomic_DNA"/>
</dbReference>
<keyword evidence="2" id="KW-1185">Reference proteome</keyword>
<sequence length="69" mass="7940">MEWREWKAVDKWALVSEGGNHTAPHMDSHGYATWITVQEGSIGFGWMACPTKEEREAWMAEPDRYTEGP</sequence>
<dbReference type="RefSeq" id="XP_003666234.1">
    <property type="nucleotide sequence ID" value="XM_003666186.1"/>
</dbReference>
<dbReference type="InParanoid" id="G2QM09"/>
<dbReference type="HOGENOM" id="CLU_2777682_0_0_1"/>
<proteinExistence type="predicted"/>
<dbReference type="GeneID" id="11514449"/>
<dbReference type="Proteomes" id="UP000007322">
    <property type="component" value="Chromosome 6"/>
</dbReference>
<dbReference type="STRING" id="573729.G2QM09"/>
<accession>G2QM09</accession>
<organism evidence="1 2">
    <name type="scientific">Thermothelomyces thermophilus (strain ATCC 42464 / BCRC 31852 / DSM 1799)</name>
    <name type="common">Sporotrichum thermophile</name>
    <dbReference type="NCBI Taxonomy" id="573729"/>
    <lineage>
        <taxon>Eukaryota</taxon>
        <taxon>Fungi</taxon>
        <taxon>Dikarya</taxon>
        <taxon>Ascomycota</taxon>
        <taxon>Pezizomycotina</taxon>
        <taxon>Sordariomycetes</taxon>
        <taxon>Sordariomycetidae</taxon>
        <taxon>Sordariales</taxon>
        <taxon>Chaetomiaceae</taxon>
        <taxon>Thermothelomyces</taxon>
    </lineage>
</organism>
<reference evidence="1 2" key="1">
    <citation type="journal article" date="2011" name="Nat. Biotechnol.">
        <title>Comparative genomic analysis of the thermophilic biomass-degrading fungi Myceliophthora thermophila and Thielavia terrestris.</title>
        <authorList>
            <person name="Berka R.M."/>
            <person name="Grigoriev I.V."/>
            <person name="Otillar R."/>
            <person name="Salamov A."/>
            <person name="Grimwood J."/>
            <person name="Reid I."/>
            <person name="Ishmael N."/>
            <person name="John T."/>
            <person name="Darmond C."/>
            <person name="Moisan M.-C."/>
            <person name="Henrissat B."/>
            <person name="Coutinho P.M."/>
            <person name="Lombard V."/>
            <person name="Natvig D.O."/>
            <person name="Lindquist E."/>
            <person name="Schmutz J."/>
            <person name="Lucas S."/>
            <person name="Harris P."/>
            <person name="Powlowski J."/>
            <person name="Bellemare A."/>
            <person name="Taylor D."/>
            <person name="Butler G."/>
            <person name="de Vries R.P."/>
            <person name="Allijn I.E."/>
            <person name="van den Brink J."/>
            <person name="Ushinsky S."/>
            <person name="Storms R."/>
            <person name="Powell A.J."/>
            <person name="Paulsen I.T."/>
            <person name="Elbourne L.D.H."/>
            <person name="Baker S.E."/>
            <person name="Magnuson J."/>
            <person name="LaBoissiere S."/>
            <person name="Clutterbuck A.J."/>
            <person name="Martinez D."/>
            <person name="Wogulis M."/>
            <person name="de Leon A.L."/>
            <person name="Rey M.W."/>
            <person name="Tsang A."/>
        </authorList>
    </citation>
    <scope>NUCLEOTIDE SEQUENCE [LARGE SCALE GENOMIC DNA]</scope>
    <source>
        <strain evidence="2">ATCC 42464 / BCRC 31852 / DSM 1799</strain>
    </source>
</reference>
<dbReference type="AlphaFoldDB" id="G2QM09"/>
<dbReference type="KEGG" id="mtm:MYCTH_2310767"/>
<dbReference type="VEuPathDB" id="FungiDB:MYCTH_2310767"/>
<evidence type="ECO:0000313" key="1">
    <source>
        <dbReference type="EMBL" id="AEO60989.1"/>
    </source>
</evidence>
<protein>
    <recommendedName>
        <fullName evidence="3">JmjC domain-containing protein</fullName>
    </recommendedName>
</protein>
<name>G2QM09_THET4</name>
<evidence type="ECO:0000313" key="2">
    <source>
        <dbReference type="Proteomes" id="UP000007322"/>
    </source>
</evidence>